<dbReference type="Pfam" id="PF07963">
    <property type="entry name" value="N_methyl"/>
    <property type="match status" value="1"/>
</dbReference>
<dbReference type="GO" id="GO:0007155">
    <property type="term" value="P:cell adhesion"/>
    <property type="evidence" value="ECO:0007669"/>
    <property type="project" value="InterPro"/>
</dbReference>
<evidence type="ECO:0000256" key="2">
    <source>
        <dbReference type="ARBA" id="ARBA00022481"/>
    </source>
</evidence>
<dbReference type="NCBIfam" id="TIGR02532">
    <property type="entry name" value="IV_pilin_GFxxxE"/>
    <property type="match status" value="1"/>
</dbReference>
<dbReference type="AlphaFoldDB" id="A0A653B6J8"/>
<dbReference type="InterPro" id="IPR001082">
    <property type="entry name" value="Pilin"/>
</dbReference>
<proteinExistence type="inferred from homology"/>
<accession>A0A653B6J8</accession>
<protein>
    <recommendedName>
        <fullName evidence="3">Pilin</fullName>
    </recommendedName>
</protein>
<dbReference type="PROSITE" id="PS00409">
    <property type="entry name" value="PROKAR_NTER_METHYL"/>
    <property type="match status" value="1"/>
</dbReference>
<dbReference type="InterPro" id="IPR012902">
    <property type="entry name" value="N_methyl_site"/>
</dbReference>
<sequence>MDCRSISVLCVEQKMKASLRGFTLIELMVVVAIIGILLAVSVPLYQAYVSVTQVRRAQAELASYRAGVEMALSKGGGVISNSDIGYVASTLIQPAYGNIVTQGGAGEVSMTVTMGGSASASLVGVVISMRRDAAGVWSCVIDGSAASDWRVAYLPPGCN</sequence>
<organism evidence="5">
    <name type="scientific">Ectopseudomonas oleovorans</name>
    <name type="common">Pseudomonas oleovorans</name>
    <dbReference type="NCBI Taxonomy" id="301"/>
    <lineage>
        <taxon>Bacteria</taxon>
        <taxon>Pseudomonadati</taxon>
        <taxon>Pseudomonadota</taxon>
        <taxon>Gammaproteobacteria</taxon>
        <taxon>Pseudomonadales</taxon>
        <taxon>Pseudomonadaceae</taxon>
        <taxon>Ectopseudomonas</taxon>
    </lineage>
</organism>
<comment type="similarity">
    <text evidence="1 4">Belongs to the N-Me-Phe pilin family.</text>
</comment>
<evidence type="ECO:0000256" key="1">
    <source>
        <dbReference type="ARBA" id="ARBA00005233"/>
    </source>
</evidence>
<name>A0A653B6J8_ECTOL</name>
<keyword evidence="4" id="KW-0281">Fimbrium</keyword>
<dbReference type="EMBL" id="LR130779">
    <property type="protein sequence ID" value="VDN64302.1"/>
    <property type="molecule type" value="Genomic_DNA"/>
</dbReference>
<evidence type="ECO:0000313" key="5">
    <source>
        <dbReference type="EMBL" id="VDN64302.1"/>
    </source>
</evidence>
<dbReference type="Pfam" id="PF00114">
    <property type="entry name" value="Pilin"/>
    <property type="match status" value="1"/>
</dbReference>
<dbReference type="Gene3D" id="3.30.700.10">
    <property type="entry name" value="Glycoprotein, Type 4 Pilin"/>
    <property type="match status" value="1"/>
</dbReference>
<dbReference type="SUPFAM" id="SSF54523">
    <property type="entry name" value="Pili subunits"/>
    <property type="match status" value="1"/>
</dbReference>
<keyword evidence="2" id="KW-0488">Methylation</keyword>
<dbReference type="PANTHER" id="PTHR30093">
    <property type="entry name" value="GENERAL SECRETION PATHWAY PROTEIN G"/>
    <property type="match status" value="1"/>
</dbReference>
<dbReference type="PANTHER" id="PTHR30093:SF34">
    <property type="entry name" value="PREPILIN PEPTIDASE-DEPENDENT PROTEIN D"/>
    <property type="match status" value="1"/>
</dbReference>
<dbReference type="InterPro" id="IPR045584">
    <property type="entry name" value="Pilin-like"/>
</dbReference>
<evidence type="ECO:0000256" key="3">
    <source>
        <dbReference type="ARBA" id="ARBA00029638"/>
    </source>
</evidence>
<gene>
    <name evidence="5" type="ORF">POT9AD_3327</name>
</gene>
<reference evidence="5" key="1">
    <citation type="submission" date="2018-11" db="EMBL/GenBank/DDBJ databases">
        <authorList>
            <consortium name="Genoscope - CEA"/>
            <person name="William W."/>
        </authorList>
    </citation>
    <scope>NUCLEOTIDE SEQUENCE [LARGE SCALE GENOMIC DNA]</scope>
    <source>
        <strain evidence="5">T9AD</strain>
    </source>
</reference>
<evidence type="ECO:0000256" key="4">
    <source>
        <dbReference type="RuleBase" id="RU000389"/>
    </source>
</evidence>
<dbReference type="GO" id="GO:0009289">
    <property type="term" value="C:pilus"/>
    <property type="evidence" value="ECO:0007669"/>
    <property type="project" value="InterPro"/>
</dbReference>